<evidence type="ECO:0000313" key="3">
    <source>
        <dbReference type="EMBL" id="QDV86205.1"/>
    </source>
</evidence>
<dbReference type="EMBL" id="CP036432">
    <property type="protein sequence ID" value="QDV86205.1"/>
    <property type="molecule type" value="Genomic_DNA"/>
</dbReference>
<evidence type="ECO:0000259" key="2">
    <source>
        <dbReference type="Pfam" id="PF13088"/>
    </source>
</evidence>
<dbReference type="CDD" id="cd15482">
    <property type="entry name" value="Sialidase_non-viral"/>
    <property type="match status" value="1"/>
</dbReference>
<proteinExistence type="predicted"/>
<dbReference type="Proteomes" id="UP000318081">
    <property type="component" value="Chromosome"/>
</dbReference>
<evidence type="ECO:0000313" key="4">
    <source>
        <dbReference type="Proteomes" id="UP000318081"/>
    </source>
</evidence>
<evidence type="ECO:0000256" key="1">
    <source>
        <dbReference type="SAM" id="MobiDB-lite"/>
    </source>
</evidence>
<protein>
    <recommendedName>
        <fullName evidence="2">Sialidase domain-containing protein</fullName>
    </recommendedName>
</protein>
<dbReference type="SUPFAM" id="SSF50939">
    <property type="entry name" value="Sialidases"/>
    <property type="match status" value="1"/>
</dbReference>
<dbReference type="Pfam" id="PF13088">
    <property type="entry name" value="BNR_2"/>
    <property type="match status" value="1"/>
</dbReference>
<feature type="region of interest" description="Disordered" evidence="1">
    <location>
        <begin position="60"/>
        <end position="93"/>
    </location>
</feature>
<name>A0ABX5XVZ0_9BACT</name>
<dbReference type="Gene3D" id="2.120.10.10">
    <property type="match status" value="1"/>
</dbReference>
<feature type="domain" description="Sialidase" evidence="2">
    <location>
        <begin position="292"/>
        <end position="502"/>
    </location>
</feature>
<dbReference type="InterPro" id="IPR036278">
    <property type="entry name" value="Sialidase_sf"/>
</dbReference>
<gene>
    <name evidence="3" type="ORF">TBK1r_52230</name>
</gene>
<organism evidence="3 4">
    <name type="scientific">Stieleria magnilauensis</name>
    <dbReference type="NCBI Taxonomy" id="2527963"/>
    <lineage>
        <taxon>Bacteria</taxon>
        <taxon>Pseudomonadati</taxon>
        <taxon>Planctomycetota</taxon>
        <taxon>Planctomycetia</taxon>
        <taxon>Pirellulales</taxon>
        <taxon>Pirellulaceae</taxon>
        <taxon>Stieleria</taxon>
    </lineage>
</organism>
<sequence length="583" mass="62062">MNTKTYPPNIENHTVPFPQPVRLQLFDAVLANSYSVSAQPVMRMILLSMAILASTATSVGVDNPAKSPGEKEQAFAGDGGRGSEQRLPGGSAGPPICLSATDLSIATGQPSQVLMSSGSTHIPVWSLSGSTVGQSVAGLVSGLPSGCAAVKVEIVVTTTDESTSPIHGDVYRCHLSQMVEDAAFTSRYVLGTPVRTALPSAPLYTRTIVLESYYPVDPNAPLWVRIQREPGDPADSFTHPTGLAMVKVTPLNALPKPRVVQDVSGYNSWPMIQAIGEKLVCVYSRGSGHTIAEDARAVYARTSMDNGKTWTAETVVADTPNGGEVAIGKGLDSTGAMFLWVRRIGSEWNHDLYRSTDGVTFSLVATPKLDVMPIQITDIFNVPTVGLMALWFAGNYGDNGPSHSWGTLTSRDDGATWAQTTIESGLTKPQWPTEPSAVYLGDGRILAVARTEQGGISTARSQFQMVSTDFGATWTRTQTNIGEVLASTPSLILDAETGLLSNYYYQRGRGILRRRVVDPDDVFDNPLKWPDSEAVATGSRITFDAGNVNATAIGDTHYLAFYSGEASDTAVLVSVLPAPTAGD</sequence>
<keyword evidence="4" id="KW-1185">Reference proteome</keyword>
<dbReference type="RefSeq" id="WP_419580366.1">
    <property type="nucleotide sequence ID" value="NZ_CP036432.1"/>
</dbReference>
<accession>A0ABX5XVZ0</accession>
<reference evidence="3 4" key="1">
    <citation type="submission" date="2019-02" db="EMBL/GenBank/DDBJ databases">
        <title>Deep-cultivation of Planctomycetes and their phenomic and genomic characterization uncovers novel biology.</title>
        <authorList>
            <person name="Wiegand S."/>
            <person name="Jogler M."/>
            <person name="Boedeker C."/>
            <person name="Pinto D."/>
            <person name="Vollmers J."/>
            <person name="Rivas-Marin E."/>
            <person name="Kohn T."/>
            <person name="Peeters S.H."/>
            <person name="Heuer A."/>
            <person name="Rast P."/>
            <person name="Oberbeckmann S."/>
            <person name="Bunk B."/>
            <person name="Jeske O."/>
            <person name="Meyerdierks A."/>
            <person name="Storesund J.E."/>
            <person name="Kallscheuer N."/>
            <person name="Luecker S."/>
            <person name="Lage O.M."/>
            <person name="Pohl T."/>
            <person name="Merkel B.J."/>
            <person name="Hornburger P."/>
            <person name="Mueller R.-W."/>
            <person name="Bruemmer F."/>
            <person name="Labrenz M."/>
            <person name="Spormann A.M."/>
            <person name="Op den Camp H."/>
            <person name="Overmann J."/>
            <person name="Amann R."/>
            <person name="Jetten M.S.M."/>
            <person name="Mascher T."/>
            <person name="Medema M.H."/>
            <person name="Devos D.P."/>
            <person name="Kaster A.-K."/>
            <person name="Ovreas L."/>
            <person name="Rohde M."/>
            <person name="Galperin M.Y."/>
            <person name="Jogler C."/>
        </authorList>
    </citation>
    <scope>NUCLEOTIDE SEQUENCE [LARGE SCALE GENOMIC DNA]</scope>
    <source>
        <strain evidence="3 4">TBK1r</strain>
    </source>
</reference>
<dbReference type="InterPro" id="IPR011040">
    <property type="entry name" value="Sialidase"/>
</dbReference>